<protein>
    <submittedName>
        <fullName evidence="2">FRG domain protein</fullName>
    </submittedName>
</protein>
<dbReference type="InterPro" id="IPR014966">
    <property type="entry name" value="FRG-dom"/>
</dbReference>
<dbReference type="Pfam" id="PF08867">
    <property type="entry name" value="FRG"/>
    <property type="match status" value="1"/>
</dbReference>
<proteinExistence type="predicted"/>
<gene>
    <name evidence="2" type="ordered locus">AciX9_3114</name>
</gene>
<dbReference type="HOGENOM" id="CLU_569576_0_0_0"/>
<organism evidence="3">
    <name type="scientific">Granulicella tundricola (strain ATCC BAA-1859 / DSM 23138 / MP5ACTX9)</name>
    <dbReference type="NCBI Taxonomy" id="1198114"/>
    <lineage>
        <taxon>Bacteria</taxon>
        <taxon>Pseudomonadati</taxon>
        <taxon>Acidobacteriota</taxon>
        <taxon>Terriglobia</taxon>
        <taxon>Terriglobales</taxon>
        <taxon>Acidobacteriaceae</taxon>
        <taxon>Granulicella</taxon>
    </lineage>
</organism>
<evidence type="ECO:0000313" key="2">
    <source>
        <dbReference type="EMBL" id="ADW70130.1"/>
    </source>
</evidence>
<dbReference type="PaxDb" id="1198114-AciX9_3114"/>
<dbReference type="OrthoDB" id="9816036at2"/>
<dbReference type="EMBL" id="CP002480">
    <property type="protein sequence ID" value="ADW70130.1"/>
    <property type="molecule type" value="Genomic_DNA"/>
</dbReference>
<dbReference type="KEGG" id="acm:AciX9_3114"/>
<sequence>MAKSDLSNPSMEAGENAAETLAPMRNLLGHVSTLAELETLVEGFRKEHPEEMLLFRGQTTCYPTVRSGLSRPKARYQPDVEQGLGAIIGGILGHDSVSIRNVPFRRAVLQHYSVQTHYIDLTSDMGVAAWFATSTLRPRRVIYAGAPLRTLDQSSYERRTEGLGYVLLFAIPNADELIANQRLFDISNLEPFLRPARQKAWLMSDRAPLLPDPNDFWAATITVDCGHFQSALSMQQLFPPPAEDKGYARLTDIPFVEIPDEWMRKEEEPRSEKKLKIDFGMRALPVPEYTARTDKDEFDHKWSDRTLSEAKPMQMWPAWNFELIDEISSISGNVANATKLTLSPRAQRILHDPGHNIPLRWPNLGTDELLFTFAQFGHDKVCDIEYPYHGVWLHRDKELVIEHPMTADEDVMNVHAGHVFEFIGQDLQRHDIGTSCKCGEPEGHEARVRAMLRLSALVEIEVLSMIPHPLNFSNWYFVL</sequence>
<dbReference type="AlphaFoldDB" id="E8X0U6"/>
<dbReference type="RefSeq" id="WP_013581444.1">
    <property type="nucleotide sequence ID" value="NC_015064.1"/>
</dbReference>
<evidence type="ECO:0000259" key="1">
    <source>
        <dbReference type="SMART" id="SM00901"/>
    </source>
</evidence>
<dbReference type="STRING" id="1198114.AciX9_3114"/>
<reference evidence="3" key="1">
    <citation type="submission" date="2011-01" db="EMBL/GenBank/DDBJ databases">
        <title>Complete sequence of chromosome of Acidobacterium sp. MP5ACTX9.</title>
        <authorList>
            <consortium name="US DOE Joint Genome Institute"/>
            <person name="Lucas S."/>
            <person name="Copeland A."/>
            <person name="Lapidus A."/>
            <person name="Cheng J.-F."/>
            <person name="Goodwin L."/>
            <person name="Pitluck S."/>
            <person name="Teshima H."/>
            <person name="Detter J.C."/>
            <person name="Han C."/>
            <person name="Tapia R."/>
            <person name="Land M."/>
            <person name="Hauser L."/>
            <person name="Kyrpides N."/>
            <person name="Ivanova N."/>
            <person name="Ovchinnikova G."/>
            <person name="Pagani I."/>
            <person name="Rawat S.R."/>
            <person name="Mannisto M."/>
            <person name="Haggblom M.M."/>
            <person name="Woyke T."/>
        </authorList>
    </citation>
    <scope>NUCLEOTIDE SEQUENCE [LARGE SCALE GENOMIC DNA]</scope>
    <source>
        <strain evidence="3">MP5ACTX9</strain>
    </source>
</reference>
<dbReference type="SMART" id="SM00901">
    <property type="entry name" value="FRG"/>
    <property type="match status" value="1"/>
</dbReference>
<evidence type="ECO:0000313" key="3">
    <source>
        <dbReference type="Proteomes" id="UP000000343"/>
    </source>
</evidence>
<accession>E8X0U6</accession>
<feature type="domain" description="FRG" evidence="1">
    <location>
        <begin position="49"/>
        <end position="143"/>
    </location>
</feature>
<keyword evidence="3" id="KW-1185">Reference proteome</keyword>
<dbReference type="Proteomes" id="UP000000343">
    <property type="component" value="Chromosome"/>
</dbReference>
<name>E8X0U6_GRATM</name>